<name>A0A9X2VPM1_9PSEU</name>
<dbReference type="AlphaFoldDB" id="A0A9X2VPM1"/>
<comment type="caution">
    <text evidence="2">The sequence shown here is derived from an EMBL/GenBank/DDBJ whole genome shotgun (WGS) entry which is preliminary data.</text>
</comment>
<evidence type="ECO:0000259" key="1">
    <source>
        <dbReference type="Pfam" id="PF05685"/>
    </source>
</evidence>
<keyword evidence="2" id="KW-0540">Nuclease</keyword>
<dbReference type="CDD" id="cd06260">
    <property type="entry name" value="DUF820-like"/>
    <property type="match status" value="1"/>
</dbReference>
<dbReference type="InterPro" id="IPR012296">
    <property type="entry name" value="Nuclease_put_TT1808"/>
</dbReference>
<keyword evidence="2" id="KW-0378">Hydrolase</keyword>
<dbReference type="RefSeq" id="WP_259625480.1">
    <property type="nucleotide sequence ID" value="NZ_JANYMP010000012.1"/>
</dbReference>
<dbReference type="Gene3D" id="3.90.1570.10">
    <property type="entry name" value="tt1808, chain A"/>
    <property type="match status" value="1"/>
</dbReference>
<dbReference type="PANTHER" id="PTHR35400:SF3">
    <property type="entry name" value="SLL1072 PROTEIN"/>
    <property type="match status" value="1"/>
</dbReference>
<sequence>MNGAANHLLTIAEYAELGEVESGYAELVEGRLLLSPGPTPDHNLASAELYYQLRPQLPDPLVVLQDVDVDLELAPVDQPGFSRRPDLVVALRSAKARVRAEGGLLRASEVVVAVEIVVPDSRHTDTVAKWAEYADAGVPHYWMVDIAGPVSLVAGRLGEDGGYRASSAFTGGFTSVDPCPLLLHLDRVA</sequence>
<dbReference type="InterPro" id="IPR011335">
    <property type="entry name" value="Restrct_endonuc-II-like"/>
</dbReference>
<proteinExistence type="predicted"/>
<keyword evidence="3" id="KW-1185">Reference proteome</keyword>
<dbReference type="EMBL" id="JANYMP010000012">
    <property type="protein sequence ID" value="MCS7479979.1"/>
    <property type="molecule type" value="Genomic_DNA"/>
</dbReference>
<dbReference type="Pfam" id="PF05685">
    <property type="entry name" value="Uma2"/>
    <property type="match status" value="1"/>
</dbReference>
<dbReference type="PANTHER" id="PTHR35400">
    <property type="entry name" value="SLR1083 PROTEIN"/>
    <property type="match status" value="1"/>
</dbReference>
<keyword evidence="2" id="KW-0255">Endonuclease</keyword>
<accession>A0A9X2VPM1</accession>
<dbReference type="SUPFAM" id="SSF52980">
    <property type="entry name" value="Restriction endonuclease-like"/>
    <property type="match status" value="1"/>
</dbReference>
<dbReference type="GO" id="GO:0004519">
    <property type="term" value="F:endonuclease activity"/>
    <property type="evidence" value="ECO:0007669"/>
    <property type="project" value="UniProtKB-KW"/>
</dbReference>
<gene>
    <name evidence="2" type="ORF">NZH93_24245</name>
</gene>
<evidence type="ECO:0000313" key="2">
    <source>
        <dbReference type="EMBL" id="MCS7479979.1"/>
    </source>
</evidence>
<feature type="domain" description="Putative restriction endonuclease" evidence="1">
    <location>
        <begin position="13"/>
        <end position="171"/>
    </location>
</feature>
<evidence type="ECO:0000313" key="3">
    <source>
        <dbReference type="Proteomes" id="UP001141259"/>
    </source>
</evidence>
<organism evidence="2 3">
    <name type="scientific">Umezawaea endophytica</name>
    <dbReference type="NCBI Taxonomy" id="1654476"/>
    <lineage>
        <taxon>Bacteria</taxon>
        <taxon>Bacillati</taxon>
        <taxon>Actinomycetota</taxon>
        <taxon>Actinomycetes</taxon>
        <taxon>Pseudonocardiales</taxon>
        <taxon>Pseudonocardiaceae</taxon>
        <taxon>Umezawaea</taxon>
    </lineage>
</organism>
<dbReference type="Proteomes" id="UP001141259">
    <property type="component" value="Unassembled WGS sequence"/>
</dbReference>
<protein>
    <submittedName>
        <fullName evidence="2">Uma2 family endonuclease</fullName>
    </submittedName>
</protein>
<dbReference type="InterPro" id="IPR008538">
    <property type="entry name" value="Uma2"/>
</dbReference>
<reference evidence="2" key="1">
    <citation type="submission" date="2022-08" db="EMBL/GenBank/DDBJ databases">
        <authorList>
            <person name="Tistechok S."/>
            <person name="Samborskyy M."/>
            <person name="Roman I."/>
        </authorList>
    </citation>
    <scope>NUCLEOTIDE SEQUENCE</scope>
    <source>
        <strain evidence="2">DSM 103496</strain>
    </source>
</reference>